<protein>
    <recommendedName>
        <fullName evidence="4 6">Signal peptidase I</fullName>
        <ecNumber evidence="4 6">3.4.21.89</ecNumber>
    </recommendedName>
</protein>
<dbReference type="GO" id="GO:0004252">
    <property type="term" value="F:serine-type endopeptidase activity"/>
    <property type="evidence" value="ECO:0007669"/>
    <property type="project" value="InterPro"/>
</dbReference>
<dbReference type="PRINTS" id="PR00727">
    <property type="entry name" value="LEADERPTASE"/>
</dbReference>
<evidence type="ECO:0000256" key="3">
    <source>
        <dbReference type="ARBA" id="ARBA00009370"/>
    </source>
</evidence>
<dbReference type="InterPro" id="IPR019533">
    <property type="entry name" value="Peptidase_S26"/>
</dbReference>
<dbReference type="InterPro" id="IPR000223">
    <property type="entry name" value="Pept_S26A_signal_pept_1"/>
</dbReference>
<dbReference type="RefSeq" id="WP_121246781.1">
    <property type="nucleotide sequence ID" value="NZ_RBIL01000001.1"/>
</dbReference>
<evidence type="ECO:0000256" key="1">
    <source>
        <dbReference type="ARBA" id="ARBA00000677"/>
    </source>
</evidence>
<feature type="domain" description="Peptidase S26" evidence="7">
    <location>
        <begin position="6"/>
        <end position="174"/>
    </location>
</feature>
<gene>
    <name evidence="8" type="ORF">C8N24_0128</name>
</gene>
<comment type="similarity">
    <text evidence="3 6">Belongs to the peptidase S26 family.</text>
</comment>
<dbReference type="InterPro" id="IPR019758">
    <property type="entry name" value="Pept_S26A_signal_pept_1_CS"/>
</dbReference>
<evidence type="ECO:0000313" key="8">
    <source>
        <dbReference type="EMBL" id="RKQ90327.1"/>
    </source>
</evidence>
<organism evidence="8 9">
    <name type="scientific">Solirubrobacter pauli</name>
    <dbReference type="NCBI Taxonomy" id="166793"/>
    <lineage>
        <taxon>Bacteria</taxon>
        <taxon>Bacillati</taxon>
        <taxon>Actinomycetota</taxon>
        <taxon>Thermoleophilia</taxon>
        <taxon>Solirubrobacterales</taxon>
        <taxon>Solirubrobacteraceae</taxon>
        <taxon>Solirubrobacter</taxon>
    </lineage>
</organism>
<evidence type="ECO:0000256" key="2">
    <source>
        <dbReference type="ARBA" id="ARBA00004401"/>
    </source>
</evidence>
<dbReference type="EMBL" id="RBIL01000001">
    <property type="protein sequence ID" value="RKQ90327.1"/>
    <property type="molecule type" value="Genomic_DNA"/>
</dbReference>
<dbReference type="GO" id="GO:0009003">
    <property type="term" value="F:signal peptidase activity"/>
    <property type="evidence" value="ECO:0007669"/>
    <property type="project" value="UniProtKB-EC"/>
</dbReference>
<name>A0A660L5R7_9ACTN</name>
<dbReference type="GO" id="GO:0006465">
    <property type="term" value="P:signal peptide processing"/>
    <property type="evidence" value="ECO:0007669"/>
    <property type="project" value="InterPro"/>
</dbReference>
<sequence>MLLALSLAAATALTPASSTERFVIKSTNMSPRLEVNQRVEFDLAAYANQEPKVGDIVLLHPPVGAAEERCGNRPKPRAACTKPYGGPDTSVRFVDRVVAVGGDRISFRRGRVVRNGTLETRKLVRSCSDVDACSFPRTITVPEGHVYVAGDNRGGSDDSRFWGALPIDQVLGRYVRTAGTCGC</sequence>
<keyword evidence="5 6" id="KW-0378">Hydrolase</keyword>
<evidence type="ECO:0000313" key="9">
    <source>
        <dbReference type="Proteomes" id="UP000278962"/>
    </source>
</evidence>
<dbReference type="Pfam" id="PF10502">
    <property type="entry name" value="Peptidase_S26"/>
    <property type="match status" value="1"/>
</dbReference>
<evidence type="ECO:0000259" key="7">
    <source>
        <dbReference type="Pfam" id="PF10502"/>
    </source>
</evidence>
<dbReference type="CDD" id="cd06530">
    <property type="entry name" value="S26_SPase_I"/>
    <property type="match status" value="1"/>
</dbReference>
<dbReference type="NCBIfam" id="TIGR02227">
    <property type="entry name" value="sigpep_I_bact"/>
    <property type="match status" value="1"/>
</dbReference>
<comment type="catalytic activity">
    <reaction evidence="1 6">
        <text>Cleavage of hydrophobic, N-terminal signal or leader sequences from secreted and periplasmic proteins.</text>
        <dbReference type="EC" id="3.4.21.89"/>
    </reaction>
</comment>
<keyword evidence="9" id="KW-1185">Reference proteome</keyword>
<dbReference type="SUPFAM" id="SSF51306">
    <property type="entry name" value="LexA/Signal peptidase"/>
    <property type="match status" value="1"/>
</dbReference>
<dbReference type="AlphaFoldDB" id="A0A660L5R7"/>
<dbReference type="PANTHER" id="PTHR43390:SF1">
    <property type="entry name" value="CHLOROPLAST PROCESSING PEPTIDASE"/>
    <property type="match status" value="1"/>
</dbReference>
<reference evidence="8 9" key="1">
    <citation type="submission" date="2018-10" db="EMBL/GenBank/DDBJ databases">
        <title>Genomic Encyclopedia of Archaeal and Bacterial Type Strains, Phase II (KMG-II): from individual species to whole genera.</title>
        <authorList>
            <person name="Goeker M."/>
        </authorList>
    </citation>
    <scope>NUCLEOTIDE SEQUENCE [LARGE SCALE GENOMIC DNA]</scope>
    <source>
        <strain evidence="8 9">DSM 14954</strain>
    </source>
</reference>
<dbReference type="OrthoDB" id="9815782at2"/>
<dbReference type="GO" id="GO:0005886">
    <property type="term" value="C:plasma membrane"/>
    <property type="evidence" value="ECO:0007669"/>
    <property type="project" value="UniProtKB-SubCell"/>
</dbReference>
<dbReference type="EC" id="3.4.21.89" evidence="4 6"/>
<keyword evidence="6" id="KW-0645">Protease</keyword>
<evidence type="ECO:0000256" key="5">
    <source>
        <dbReference type="ARBA" id="ARBA00022801"/>
    </source>
</evidence>
<proteinExistence type="inferred from homology"/>
<dbReference type="InterPro" id="IPR036286">
    <property type="entry name" value="LexA/Signal_pep-like_sf"/>
</dbReference>
<dbReference type="PROSITE" id="PS00761">
    <property type="entry name" value="SPASE_I_3"/>
    <property type="match status" value="1"/>
</dbReference>
<evidence type="ECO:0000256" key="6">
    <source>
        <dbReference type="RuleBase" id="RU362042"/>
    </source>
</evidence>
<dbReference type="Proteomes" id="UP000278962">
    <property type="component" value="Unassembled WGS sequence"/>
</dbReference>
<dbReference type="Gene3D" id="2.10.109.10">
    <property type="entry name" value="Umud Fragment, subunit A"/>
    <property type="match status" value="1"/>
</dbReference>
<comment type="subcellular location">
    <subcellularLocation>
        <location evidence="2">Cell membrane</location>
        <topology evidence="2">Single-pass type II membrane protein</topology>
    </subcellularLocation>
    <subcellularLocation>
        <location evidence="6">Membrane</location>
        <topology evidence="6">Single-pass type II membrane protein</topology>
    </subcellularLocation>
</comment>
<comment type="caution">
    <text evidence="8">The sequence shown here is derived from an EMBL/GenBank/DDBJ whole genome shotgun (WGS) entry which is preliminary data.</text>
</comment>
<dbReference type="PANTHER" id="PTHR43390">
    <property type="entry name" value="SIGNAL PEPTIDASE I"/>
    <property type="match status" value="1"/>
</dbReference>
<evidence type="ECO:0000256" key="4">
    <source>
        <dbReference type="ARBA" id="ARBA00013208"/>
    </source>
</evidence>
<accession>A0A660L5R7</accession>